<organism evidence="1">
    <name type="scientific">Pseudo-nitzschia australis</name>
    <dbReference type="NCBI Taxonomy" id="44445"/>
    <lineage>
        <taxon>Eukaryota</taxon>
        <taxon>Sar</taxon>
        <taxon>Stramenopiles</taxon>
        <taxon>Ochrophyta</taxon>
        <taxon>Bacillariophyta</taxon>
        <taxon>Bacillariophyceae</taxon>
        <taxon>Bacillariophycidae</taxon>
        <taxon>Bacillariales</taxon>
        <taxon>Bacillariaceae</taxon>
        <taxon>Pseudo-nitzschia</taxon>
    </lineage>
</organism>
<dbReference type="SUPFAM" id="SSF53300">
    <property type="entry name" value="vWA-like"/>
    <property type="match status" value="1"/>
</dbReference>
<protein>
    <submittedName>
        <fullName evidence="1">Uncharacterized protein</fullName>
    </submittedName>
</protein>
<name>A0A7S4EFZ1_9STRA</name>
<dbReference type="InterPro" id="IPR036465">
    <property type="entry name" value="vWFA_dom_sf"/>
</dbReference>
<proteinExistence type="predicted"/>
<reference evidence="1" key="1">
    <citation type="submission" date="2021-01" db="EMBL/GenBank/DDBJ databases">
        <authorList>
            <person name="Corre E."/>
            <person name="Pelletier E."/>
            <person name="Niang G."/>
            <person name="Scheremetjew M."/>
            <person name="Finn R."/>
            <person name="Kale V."/>
            <person name="Holt S."/>
            <person name="Cochrane G."/>
            <person name="Meng A."/>
            <person name="Brown T."/>
            <person name="Cohen L."/>
        </authorList>
    </citation>
    <scope>NUCLEOTIDE SEQUENCE</scope>
    <source>
        <strain evidence="1">10249 10 AB</strain>
    </source>
</reference>
<gene>
    <name evidence="1" type="ORF">PAUS00366_LOCUS2701</name>
</gene>
<sequence>MGTAPKKYTKVNGIMKLNPEYKRWKENENVAEAGLNKKPEPATTVVNSAQALPIVSSMEDHMEMNDSLGHEIPFAESTNATIEMLQEPEIAKEAGLAPDDMIDELGAVLAKYEIPIGLTNKLMMLSEYESLEFIVDDSGSMSLPTDSQHPITNQPMSRWTEAHLRVMDMVEIIAYVPFEQIGIEFLNRKDRISLKREGRSPKAFKEYSARAIDNVFARGPAGTTPALEKLQESFLRGQGHSIARYFFGDGKPNGGQMAVDEIVKLLRYRPHPEQNPVTFLSCTNEDAAVEWMKDAEEIAPYCSESDDFDDEAREVYKDQGAALPYSKGFHIICQLVAAMSPDDLDAMDESIPFTKFTMDNLLGVVSNEASYKHYFENFQKAQKARVLSMDERTGLTSPLDRIRKQTVWNYQEFRSTNGPAKLIKQVQDVKQQLQDAAPGC</sequence>
<dbReference type="EMBL" id="HBIX01003507">
    <property type="protein sequence ID" value="CAE0709981.1"/>
    <property type="molecule type" value="Transcribed_RNA"/>
</dbReference>
<evidence type="ECO:0000313" key="1">
    <source>
        <dbReference type="EMBL" id="CAE0709981.1"/>
    </source>
</evidence>
<dbReference type="AlphaFoldDB" id="A0A7S4EFZ1"/>
<accession>A0A7S4EFZ1</accession>